<evidence type="ECO:0008006" key="5">
    <source>
        <dbReference type="Google" id="ProtNLM"/>
    </source>
</evidence>
<evidence type="ECO:0000256" key="2">
    <source>
        <dbReference type="SAM" id="Phobius"/>
    </source>
</evidence>
<feature type="region of interest" description="Disordered" evidence="1">
    <location>
        <begin position="309"/>
        <end position="335"/>
    </location>
</feature>
<feature type="transmembrane region" description="Helical" evidence="2">
    <location>
        <begin position="190"/>
        <end position="211"/>
    </location>
</feature>
<reference evidence="4" key="1">
    <citation type="journal article" date="2019" name="Int. J. Syst. Evol. Microbiol.">
        <title>The Global Catalogue of Microorganisms (GCM) 10K type strain sequencing project: providing services to taxonomists for standard genome sequencing and annotation.</title>
        <authorList>
            <consortium name="The Broad Institute Genomics Platform"/>
            <consortium name="The Broad Institute Genome Sequencing Center for Infectious Disease"/>
            <person name="Wu L."/>
            <person name="Ma J."/>
        </authorList>
    </citation>
    <scope>NUCLEOTIDE SEQUENCE [LARGE SCALE GENOMIC DNA]</scope>
    <source>
        <strain evidence="4">SYNS20</strain>
    </source>
</reference>
<accession>A0ABW2JP26</accession>
<dbReference type="EMBL" id="JBHTCF010000011">
    <property type="protein sequence ID" value="MFC7307280.1"/>
    <property type="molecule type" value="Genomic_DNA"/>
</dbReference>
<keyword evidence="2" id="KW-0472">Membrane</keyword>
<gene>
    <name evidence="3" type="ORF">ACFQVC_24030</name>
</gene>
<organism evidence="3 4">
    <name type="scientific">Streptomyces monticola</name>
    <dbReference type="NCBI Taxonomy" id="2666263"/>
    <lineage>
        <taxon>Bacteria</taxon>
        <taxon>Bacillati</taxon>
        <taxon>Actinomycetota</taxon>
        <taxon>Actinomycetes</taxon>
        <taxon>Kitasatosporales</taxon>
        <taxon>Streptomycetaceae</taxon>
        <taxon>Streptomyces</taxon>
    </lineage>
</organism>
<dbReference type="Proteomes" id="UP001596523">
    <property type="component" value="Unassembled WGS sequence"/>
</dbReference>
<sequence>MGDIAKGVLGGGWSLLVGWVLPSAINLAVLFFAVAPSLRGHFDLVDQAWPASKGDTGLLLLIGAVLLGLVLNALQTLLYRFLEGYVLWPARAYERGCRVQRARRQRIADRLAHPGPRLSPIQLGVLQERLDRYPHSPDQIGPTRLANAIRRFEEYGHDRYRLDTQVLWNELNGSAPAQTSRQAETSRTNVDFFVALLYGHAPVAAAALAALPLDPTRAGLLVVTAVLLAALIPLWYRSAVVATDEWAAAVRALVNLGRKPLAEALGLELPQDLGREREMWQLVTRMSRRPYHPAADELLGPFRVSPAEPRCPLSGSPAAPVTPAAPPAPRPGDVP</sequence>
<feature type="compositionally biased region" description="Pro residues" evidence="1">
    <location>
        <begin position="323"/>
        <end position="335"/>
    </location>
</feature>
<comment type="caution">
    <text evidence="3">The sequence shown here is derived from an EMBL/GenBank/DDBJ whole genome shotgun (WGS) entry which is preliminary data.</text>
</comment>
<evidence type="ECO:0000256" key="1">
    <source>
        <dbReference type="SAM" id="MobiDB-lite"/>
    </source>
</evidence>
<protein>
    <recommendedName>
        <fullName evidence="5">DUF4239 domain-containing protein</fullName>
    </recommendedName>
</protein>
<dbReference type="RefSeq" id="WP_381833972.1">
    <property type="nucleotide sequence ID" value="NZ_JBHTCF010000011.1"/>
</dbReference>
<name>A0ABW2JP26_9ACTN</name>
<keyword evidence="4" id="KW-1185">Reference proteome</keyword>
<proteinExistence type="predicted"/>
<feature type="transmembrane region" description="Helical" evidence="2">
    <location>
        <begin position="217"/>
        <end position="236"/>
    </location>
</feature>
<keyword evidence="2" id="KW-0812">Transmembrane</keyword>
<feature type="transmembrane region" description="Helical" evidence="2">
    <location>
        <begin position="12"/>
        <end position="38"/>
    </location>
</feature>
<evidence type="ECO:0000313" key="4">
    <source>
        <dbReference type="Proteomes" id="UP001596523"/>
    </source>
</evidence>
<feature type="transmembrane region" description="Helical" evidence="2">
    <location>
        <begin position="58"/>
        <end position="82"/>
    </location>
</feature>
<keyword evidence="2" id="KW-1133">Transmembrane helix</keyword>
<evidence type="ECO:0000313" key="3">
    <source>
        <dbReference type="EMBL" id="MFC7307280.1"/>
    </source>
</evidence>